<accession>A0AAV3PYT7</accession>
<dbReference type="Proteomes" id="UP001454036">
    <property type="component" value="Unassembled WGS sequence"/>
</dbReference>
<comment type="caution">
    <text evidence="1">The sequence shown here is derived from an EMBL/GenBank/DDBJ whole genome shotgun (WGS) entry which is preliminary data.</text>
</comment>
<reference evidence="1 2" key="1">
    <citation type="submission" date="2024-01" db="EMBL/GenBank/DDBJ databases">
        <title>The complete chloroplast genome sequence of Lithospermum erythrorhizon: insights into the phylogenetic relationship among Boraginaceae species and the maternal lineages of purple gromwells.</title>
        <authorList>
            <person name="Okada T."/>
            <person name="Watanabe K."/>
        </authorList>
    </citation>
    <scope>NUCLEOTIDE SEQUENCE [LARGE SCALE GENOMIC DNA]</scope>
</reference>
<evidence type="ECO:0000313" key="1">
    <source>
        <dbReference type="EMBL" id="GAA0156296.1"/>
    </source>
</evidence>
<keyword evidence="2" id="KW-1185">Reference proteome</keyword>
<dbReference type="AlphaFoldDB" id="A0AAV3PYT7"/>
<proteinExistence type="predicted"/>
<name>A0AAV3PYT7_LITER</name>
<dbReference type="EMBL" id="BAABME010002830">
    <property type="protein sequence ID" value="GAA0156296.1"/>
    <property type="molecule type" value="Genomic_DNA"/>
</dbReference>
<gene>
    <name evidence="1" type="ORF">LIER_13822</name>
</gene>
<organism evidence="1 2">
    <name type="scientific">Lithospermum erythrorhizon</name>
    <name type="common">Purple gromwell</name>
    <name type="synonym">Lithospermum officinale var. erythrorhizon</name>
    <dbReference type="NCBI Taxonomy" id="34254"/>
    <lineage>
        <taxon>Eukaryota</taxon>
        <taxon>Viridiplantae</taxon>
        <taxon>Streptophyta</taxon>
        <taxon>Embryophyta</taxon>
        <taxon>Tracheophyta</taxon>
        <taxon>Spermatophyta</taxon>
        <taxon>Magnoliopsida</taxon>
        <taxon>eudicotyledons</taxon>
        <taxon>Gunneridae</taxon>
        <taxon>Pentapetalae</taxon>
        <taxon>asterids</taxon>
        <taxon>lamiids</taxon>
        <taxon>Boraginales</taxon>
        <taxon>Boraginaceae</taxon>
        <taxon>Boraginoideae</taxon>
        <taxon>Lithospermeae</taxon>
        <taxon>Lithospermum</taxon>
    </lineage>
</organism>
<protein>
    <submittedName>
        <fullName evidence="1">Uncharacterized protein</fullName>
    </submittedName>
</protein>
<sequence length="88" mass="10131">MLWSNLFHVTADSITYVAEMWLLTWHPCHRRRGSAGMALEVVLTSYVSVWIGFWLSRAELSPLGRPSRLSQRRWLLNDIITTSADVIS</sequence>
<evidence type="ECO:0000313" key="2">
    <source>
        <dbReference type="Proteomes" id="UP001454036"/>
    </source>
</evidence>